<comment type="caution">
    <text evidence="6">The sequence shown here is derived from an EMBL/GenBank/DDBJ whole genome shotgun (WGS) entry which is preliminary data.</text>
</comment>
<evidence type="ECO:0000313" key="7">
    <source>
        <dbReference type="Proteomes" id="UP000700334"/>
    </source>
</evidence>
<dbReference type="Proteomes" id="UP000700334">
    <property type="component" value="Unassembled WGS sequence"/>
</dbReference>
<dbReference type="GO" id="GO:0030488">
    <property type="term" value="P:tRNA methylation"/>
    <property type="evidence" value="ECO:0007669"/>
    <property type="project" value="TreeGrafter"/>
</dbReference>
<dbReference type="InterPro" id="IPR056843">
    <property type="entry name" value="THADA-like_TPR"/>
</dbReference>
<evidence type="ECO:0000256" key="3">
    <source>
        <dbReference type="ARBA" id="ARBA00035698"/>
    </source>
</evidence>
<organism evidence="6 7">
    <name type="scientific">Galemys pyrenaicus</name>
    <name type="common">Iberian desman</name>
    <name type="synonym">Pyrenean desman</name>
    <dbReference type="NCBI Taxonomy" id="202257"/>
    <lineage>
        <taxon>Eukaryota</taxon>
        <taxon>Metazoa</taxon>
        <taxon>Chordata</taxon>
        <taxon>Craniata</taxon>
        <taxon>Vertebrata</taxon>
        <taxon>Euteleostomi</taxon>
        <taxon>Mammalia</taxon>
        <taxon>Eutheria</taxon>
        <taxon>Laurasiatheria</taxon>
        <taxon>Eulipotyphla</taxon>
        <taxon>Talpidae</taxon>
        <taxon>Galemys</taxon>
    </lineage>
</organism>
<dbReference type="OrthoDB" id="73997at2759"/>
<dbReference type="InterPro" id="IPR051954">
    <property type="entry name" value="tRNA_methyltransferase_THADA"/>
</dbReference>
<dbReference type="GO" id="GO:0005829">
    <property type="term" value="C:cytosol"/>
    <property type="evidence" value="ECO:0007669"/>
    <property type="project" value="TreeGrafter"/>
</dbReference>
<evidence type="ECO:0000256" key="2">
    <source>
        <dbReference type="ARBA" id="ARBA00035625"/>
    </source>
</evidence>
<keyword evidence="7" id="KW-1185">Reference proteome</keyword>
<dbReference type="EMBL" id="JAGFMF010012281">
    <property type="protein sequence ID" value="KAG8504766.1"/>
    <property type="molecule type" value="Genomic_DNA"/>
</dbReference>
<evidence type="ECO:0000313" key="6">
    <source>
        <dbReference type="EMBL" id="KAG8504766.1"/>
    </source>
</evidence>
<dbReference type="PANTHER" id="PTHR14387:SF7">
    <property type="entry name" value="THYROID ADENOMA-ASSOCIATED PROTEIN"/>
    <property type="match status" value="1"/>
</dbReference>
<dbReference type="Pfam" id="PF10350">
    <property type="entry name" value="DUF2428"/>
    <property type="match status" value="1"/>
</dbReference>
<dbReference type="InterPro" id="IPR016024">
    <property type="entry name" value="ARM-type_fold"/>
</dbReference>
<comment type="similarity">
    <text evidence="1">Belongs to the THADA family.</text>
</comment>
<dbReference type="Pfam" id="PF25150">
    <property type="entry name" value="TPR_Trm732"/>
    <property type="match status" value="1"/>
</dbReference>
<evidence type="ECO:0000259" key="5">
    <source>
        <dbReference type="Pfam" id="PF25150"/>
    </source>
</evidence>
<dbReference type="InterPro" id="IPR019442">
    <property type="entry name" value="THADA/TRM732_DUF2428"/>
</dbReference>
<comment type="function">
    <text evidence="2">Together with methyltransferase FTSJ1, methylates the 2'-O-ribose of nucleotides at position 32 of the anticodon loop of substrate tRNAs.</text>
</comment>
<proteinExistence type="inferred from homology"/>
<accession>A0A8J5ZP74</accession>
<dbReference type="SUPFAM" id="SSF48371">
    <property type="entry name" value="ARM repeat"/>
    <property type="match status" value="1"/>
</dbReference>
<feature type="domain" description="tRNA (32-2'-O)-methyltransferase regulator THADA-like TPR repeats region" evidence="5">
    <location>
        <begin position="501"/>
        <end position="772"/>
    </location>
</feature>
<protein>
    <recommendedName>
        <fullName evidence="3">tRNA (32-2'-O)-methyltransferase regulator THADA</fullName>
    </recommendedName>
</protein>
<name>A0A8J5ZP74_GALPY</name>
<gene>
    <name evidence="6" type="ORF">J0S82_008288</name>
</gene>
<evidence type="ECO:0000259" key="4">
    <source>
        <dbReference type="Pfam" id="PF10350"/>
    </source>
</evidence>
<feature type="domain" description="DUF2428" evidence="4">
    <location>
        <begin position="918"/>
        <end position="1093"/>
    </location>
</feature>
<reference evidence="6" key="1">
    <citation type="journal article" date="2021" name="Evol. Appl.">
        <title>The genome of the Pyrenean desman and the effects of bottlenecks and inbreeding on the genomic landscape of an endangered species.</title>
        <authorList>
            <person name="Escoda L."/>
            <person name="Castresana J."/>
        </authorList>
    </citation>
    <scope>NUCLEOTIDE SEQUENCE</scope>
    <source>
        <strain evidence="6">IBE-C5619</strain>
    </source>
</reference>
<dbReference type="PANTHER" id="PTHR14387">
    <property type="entry name" value="THADA/DEATH RECEPTOR INTERACTING PROTEIN"/>
    <property type="match status" value="1"/>
</dbReference>
<sequence>MADVEGKNLASLLLHCVQLTDGVSQIHYVKQIIPLLEKANQIGMCDPTIQSCLDILGGIYLSLSLKNPLKKVLASSLNGLPEFFLTEAIQSFTSRLQEELNTTDLHSYRKVIDNISSCLENFNVGKASVNNLLTNVLQFLQRSLIEISEENRQFAGNHIIQTQLMNNLLVGIRLSVMLVQKIQGFQRIHLKTSSSATWQNMCGLLSIFTKFLSDDDLLQTIQSTCGLAVILFIKTMLDPSEKIPGLISSLLLRSVDCTSIPEWFLNCCRSLCCADISQSALLFLCQGTLSMLDWQDGRMGPSGETLLLDTVHILFTLSSQIKESTLEMFLSRILASWTNSAIQVLESGSARLKDSLKGNSTIVRRLLEYVYTHWEHPLDALRHQTKIIFRNLLQLHQLTVEESDSEASDLASDPFIIELIESLLQLEWHIRGKYTCLGCLVDHIGIEPILAIAKTIPSQILEVMGDQSLVPYASDLLETMFKNHKSHLKSRAVDNTWIDKWHETWVSPLLFILCEGNLDQKSYVIDYYLPKLLNCSPESLSYMVKILQTSADAKTGSCSRGALGALMACLRTARAHGHLQSATDTWRDLVSSARIKQGLIHQHCQVRIDTLGLLCESNRSTEIISPEEMQWIQFFITYNLNSQSPGVRQQICSLLKKLFCRLQESSQVLYKLEQSKSKLEPESELTQQHPSASLQQYQDFMSSVCNTLFEALFPGSSYSTRFSALTILGSIAEVFPVPDDGVQTVYQLSHDIDVGRFQTLMECFTSTFEEVKILAFNLLMKLPKTLVQFQDSEKLQDLFQAALELSTSTKPYDCVTASHLLNFLIWQNVLPSSLSACLKTQQVACGDGDKPALVVERNTLMVIKCLLDNLEDEICQAENSLLQAAASFPMYGRVHCVIGALQKLSLNDLQLVSEWRPVVEKLLSMSYRLSAVVSPVIQSSSPEGLIPMDTDSESASRLQMILNEIQPRDTNDYFNQAKILKEHDAFDLEDLSASLSNTGTSAEIKGKEGKTCDVTAQMVLVCCWRSMKEVSLLVGALCQLLPTQSAPEAPNGLLTVEQVKEIGDYFKQHLLQSRHRGAFELAYTGFVKLTEILNR</sequence>
<evidence type="ECO:0000256" key="1">
    <source>
        <dbReference type="ARBA" id="ARBA00010409"/>
    </source>
</evidence>
<dbReference type="AlphaFoldDB" id="A0A8J5ZP74"/>